<feature type="transmembrane region" description="Helical" evidence="11">
    <location>
        <begin position="12"/>
        <end position="33"/>
    </location>
</feature>
<comment type="subcellular location">
    <subcellularLocation>
        <location evidence="1">Cell membrane</location>
        <topology evidence="1">Multi-pass membrane protein</topology>
    </subcellularLocation>
</comment>
<dbReference type="SMART" id="SM00304">
    <property type="entry name" value="HAMP"/>
    <property type="match status" value="1"/>
</dbReference>
<proteinExistence type="inferred from homology"/>
<dbReference type="CDD" id="cd18774">
    <property type="entry name" value="PDC2_HK_sensor"/>
    <property type="match status" value="2"/>
</dbReference>
<keyword evidence="3" id="KW-0145">Chemotaxis</keyword>
<keyword evidence="2" id="KW-1003">Cell membrane</keyword>
<evidence type="ECO:0000256" key="8">
    <source>
        <dbReference type="PROSITE-ProRule" id="PRU00284"/>
    </source>
</evidence>
<dbReference type="Gene3D" id="3.30.450.20">
    <property type="entry name" value="PAS domain"/>
    <property type="match status" value="2"/>
</dbReference>
<keyword evidence="8" id="KW-0807">Transducer</keyword>
<evidence type="ECO:0000256" key="10">
    <source>
        <dbReference type="SAM" id="MobiDB-lite"/>
    </source>
</evidence>
<evidence type="ECO:0000256" key="2">
    <source>
        <dbReference type="ARBA" id="ARBA00022475"/>
    </source>
</evidence>
<dbReference type="InterPro" id="IPR033479">
    <property type="entry name" value="dCache_1"/>
</dbReference>
<comment type="caution">
    <text evidence="15">The sequence shown here is derived from an EMBL/GenBank/DDBJ whole genome shotgun (WGS) entry which is preliminary data.</text>
</comment>
<evidence type="ECO:0000313" key="15">
    <source>
        <dbReference type="EMBL" id="MCV2884736.1"/>
    </source>
</evidence>
<dbReference type="Pfam" id="PF00672">
    <property type="entry name" value="HAMP"/>
    <property type="match status" value="1"/>
</dbReference>
<feature type="compositionally biased region" description="Basic and acidic residues" evidence="10">
    <location>
        <begin position="894"/>
        <end position="911"/>
    </location>
</feature>
<feature type="compositionally biased region" description="Acidic residues" evidence="10">
    <location>
        <begin position="912"/>
        <end position="927"/>
    </location>
</feature>
<evidence type="ECO:0000259" key="12">
    <source>
        <dbReference type="PROSITE" id="PS50111"/>
    </source>
</evidence>
<dbReference type="Pfam" id="PF02743">
    <property type="entry name" value="dCache_1"/>
    <property type="match status" value="1"/>
</dbReference>
<dbReference type="SMART" id="SM00283">
    <property type="entry name" value="MA"/>
    <property type="match status" value="1"/>
</dbReference>
<evidence type="ECO:0000256" key="6">
    <source>
        <dbReference type="ARBA" id="ARBA00023136"/>
    </source>
</evidence>
<evidence type="ECO:0000259" key="14">
    <source>
        <dbReference type="PROSITE" id="PS50885"/>
    </source>
</evidence>
<dbReference type="SUPFAM" id="SSF58104">
    <property type="entry name" value="Methyl-accepting chemotaxis protein (MCP) signaling domain"/>
    <property type="match status" value="1"/>
</dbReference>
<protein>
    <submittedName>
        <fullName evidence="15">Methyl-accepting chemotaxis protein</fullName>
    </submittedName>
</protein>
<dbReference type="EMBL" id="JAOWKX010000004">
    <property type="protein sequence ID" value="MCV2884736.1"/>
    <property type="molecule type" value="Genomic_DNA"/>
</dbReference>
<feature type="region of interest" description="Disordered" evidence="10">
    <location>
        <begin position="890"/>
        <end position="927"/>
    </location>
</feature>
<evidence type="ECO:0000256" key="1">
    <source>
        <dbReference type="ARBA" id="ARBA00004651"/>
    </source>
</evidence>
<feature type="domain" description="HAMP" evidence="14">
    <location>
        <begin position="593"/>
        <end position="645"/>
    </location>
</feature>
<dbReference type="PANTHER" id="PTHR43531:SF11">
    <property type="entry name" value="METHYL-ACCEPTING CHEMOTAXIS PROTEIN 3"/>
    <property type="match status" value="1"/>
</dbReference>
<keyword evidence="6 11" id="KW-0472">Membrane</keyword>
<dbReference type="RefSeq" id="WP_263712022.1">
    <property type="nucleotide sequence ID" value="NZ_JAOWKX010000004.1"/>
</dbReference>
<dbReference type="PANTHER" id="PTHR43531">
    <property type="entry name" value="PROTEIN ICFG"/>
    <property type="match status" value="1"/>
</dbReference>
<evidence type="ECO:0000256" key="9">
    <source>
        <dbReference type="SAM" id="Coils"/>
    </source>
</evidence>
<evidence type="ECO:0000256" key="3">
    <source>
        <dbReference type="ARBA" id="ARBA00022500"/>
    </source>
</evidence>
<keyword evidence="9" id="KW-0175">Coiled coil</keyword>
<dbReference type="InterPro" id="IPR000727">
    <property type="entry name" value="T_SNARE_dom"/>
</dbReference>
<keyword evidence="5 11" id="KW-1133">Transmembrane helix</keyword>
<evidence type="ECO:0000256" key="11">
    <source>
        <dbReference type="SAM" id="Phobius"/>
    </source>
</evidence>
<evidence type="ECO:0000256" key="5">
    <source>
        <dbReference type="ARBA" id="ARBA00022989"/>
    </source>
</evidence>
<dbReference type="InterPro" id="IPR003660">
    <property type="entry name" value="HAMP_dom"/>
</dbReference>
<accession>A0ABT3A7R9</accession>
<dbReference type="PROSITE" id="PS50192">
    <property type="entry name" value="T_SNARE"/>
    <property type="match status" value="1"/>
</dbReference>
<evidence type="ECO:0000313" key="16">
    <source>
        <dbReference type="Proteomes" id="UP001652504"/>
    </source>
</evidence>
<dbReference type="Pfam" id="PF00015">
    <property type="entry name" value="MCPsignal"/>
    <property type="match status" value="1"/>
</dbReference>
<feature type="domain" description="T-SNARE coiled-coil homology" evidence="13">
    <location>
        <begin position="641"/>
        <end position="703"/>
    </location>
</feature>
<organism evidence="15 16">
    <name type="scientific">Fluctibacter corallii</name>
    <dbReference type="NCBI Taxonomy" id="2984329"/>
    <lineage>
        <taxon>Bacteria</taxon>
        <taxon>Pseudomonadati</taxon>
        <taxon>Pseudomonadota</taxon>
        <taxon>Gammaproteobacteria</taxon>
        <taxon>Alteromonadales</taxon>
        <taxon>Alteromonadaceae</taxon>
        <taxon>Fluctibacter</taxon>
    </lineage>
</organism>
<keyword evidence="4 11" id="KW-0812">Transmembrane</keyword>
<dbReference type="PROSITE" id="PS50885">
    <property type="entry name" value="HAMP"/>
    <property type="match status" value="1"/>
</dbReference>
<dbReference type="Gene3D" id="1.10.287.950">
    <property type="entry name" value="Methyl-accepting chemotaxis protein"/>
    <property type="match status" value="1"/>
</dbReference>
<feature type="coiled-coil region" evidence="9">
    <location>
        <begin position="854"/>
        <end position="881"/>
    </location>
</feature>
<name>A0ABT3A7R9_9ALTE</name>
<feature type="domain" description="Methyl-accepting transducer" evidence="12">
    <location>
        <begin position="650"/>
        <end position="865"/>
    </location>
</feature>
<reference evidence="15 16" key="1">
    <citation type="submission" date="2022-10" db="EMBL/GenBank/DDBJ databases">
        <title>Aestuariibacter sp. AA17 isolated from Montipora capitata coral fragment.</title>
        <authorList>
            <person name="Emsley S.A."/>
            <person name="Pfannmuller K.M."/>
            <person name="Loughran R.M."/>
            <person name="Shlafstein M."/>
            <person name="Papke E."/>
            <person name="Saw J.H."/>
            <person name="Ushijima B."/>
            <person name="Videau P."/>
        </authorList>
    </citation>
    <scope>NUCLEOTIDE SEQUENCE [LARGE SCALE GENOMIC DNA]</scope>
    <source>
        <strain evidence="15 16">AA17</strain>
    </source>
</reference>
<dbReference type="InterPro" id="IPR004089">
    <property type="entry name" value="MCPsignal_dom"/>
</dbReference>
<dbReference type="PROSITE" id="PS50111">
    <property type="entry name" value="CHEMOTAXIS_TRANSDUC_2"/>
    <property type="match status" value="1"/>
</dbReference>
<gene>
    <name evidence="15" type="ORF">OE749_08510</name>
</gene>
<sequence length="927" mass="100182">MLRIHDIRMRTKLTSIMLIISLIPLLVASWFIATLTQKSLDNAALEKLEAAREIKKLQLQSYFNSVVTDVDIMSTVVKNAQDAAVNRQLAILKNKSNQLKEYFETRRIDIEVFNSSNKIRDAIRTFTATFAQGGNTVNSSSYQNTKKKYHEWFSHFNNEYGYYDVFLISKSGWVVYTVTEESDLGENLASGVLKNSGLATAYRQGLEETTIVDFAPYAPSAGAQAAFLASPIKDDDGTVLGVLALQLSIDHIDEIAQFGAGLGKTGETFLVGKSNNQVALRSDRIEDRGKVGTPVNLRAAELAVMGKTGYQLATDSDGHFKLYTYAPLEIEGLSWGIVGMINLVEVLSPTIPGSDEDFLTVYNRQNGYYDTFLIAPDGYIYYTVTKEADYQTNLLTGKYKDSNLGDLARSIFKSETPSITDMAPYAPSNGAPAAFAGAPVTDEYGNVSMIVAVQLPLEPINEIMQVRAGMGETGESYLIGPDYRMRSDSFLDQTNRTVSASFAGTVAKNGVKSEAVERALQGEQGVEIIEDYRGEEVMSAFAPFKVGDLNWALLVEVDLAEVEAPITSIIISIAICLVVIAVIVVIVALLIASSIAKPISRSVTFANEVANGDLTSNLDVSQNDEIGELADALRSMVSKLQNVVSEVNQATSNVSNGSHELSTTATDMSQGATEQAASLEEVSSSMEQMAANIKQSADNARQTEGIANQVAEDAEKGGAAVHQAVNAIKEIADTITIIEEIARQTNLLALNAAIEAARAGEHGKGFAVVAAEVRQLAQESKKAAGEISGLSGSSTTIAEEAGNLLDKIVPDIKRTAELVQEISVSAQEQDAGAEQINLAIQQLDTVVQKNAASSEEVAATAEELSAQARQLEQNMSFFTVKEGTRAYQMPVTPRKKDTVATTSEPKKKGIDLDLESDDDDDDDFTRY</sequence>
<dbReference type="CDD" id="cd11386">
    <property type="entry name" value="MCP_signal"/>
    <property type="match status" value="1"/>
</dbReference>
<evidence type="ECO:0000256" key="7">
    <source>
        <dbReference type="ARBA" id="ARBA00029447"/>
    </source>
</evidence>
<dbReference type="Proteomes" id="UP001652504">
    <property type="component" value="Unassembled WGS sequence"/>
</dbReference>
<comment type="similarity">
    <text evidence="7">Belongs to the methyl-accepting chemotaxis (MCP) protein family.</text>
</comment>
<evidence type="ECO:0000256" key="4">
    <source>
        <dbReference type="ARBA" id="ARBA00022692"/>
    </source>
</evidence>
<keyword evidence="16" id="KW-1185">Reference proteome</keyword>
<evidence type="ECO:0000259" key="13">
    <source>
        <dbReference type="PROSITE" id="PS50192"/>
    </source>
</evidence>
<feature type="transmembrane region" description="Helical" evidence="11">
    <location>
        <begin position="569"/>
        <end position="592"/>
    </location>
</feature>
<dbReference type="InterPro" id="IPR051310">
    <property type="entry name" value="MCP_chemotaxis"/>
</dbReference>
<dbReference type="CDD" id="cd06225">
    <property type="entry name" value="HAMP"/>
    <property type="match status" value="1"/>
</dbReference>